<keyword evidence="3" id="KW-1185">Reference proteome</keyword>
<dbReference type="Pfam" id="PF00717">
    <property type="entry name" value="Peptidase_S24"/>
    <property type="match status" value="1"/>
</dbReference>
<name>A0A378KL10_9GAMM</name>
<feature type="domain" description="HTH cro/C1-type" evidence="1">
    <location>
        <begin position="20"/>
        <end position="75"/>
    </location>
</feature>
<dbReference type="EMBL" id="UGOA01000003">
    <property type="protein sequence ID" value="STX84893.1"/>
    <property type="molecule type" value="Genomic_DNA"/>
</dbReference>
<dbReference type="Pfam" id="PF01381">
    <property type="entry name" value="HTH_3"/>
    <property type="match status" value="1"/>
</dbReference>
<evidence type="ECO:0000313" key="3">
    <source>
        <dbReference type="Proteomes" id="UP000254677"/>
    </source>
</evidence>
<dbReference type="RefSeq" id="WP_115222909.1">
    <property type="nucleotide sequence ID" value="NZ_UGOA01000003.1"/>
</dbReference>
<dbReference type="Gene3D" id="2.10.109.10">
    <property type="entry name" value="Umud Fragment, subunit A"/>
    <property type="match status" value="1"/>
</dbReference>
<dbReference type="GO" id="GO:0003677">
    <property type="term" value="F:DNA binding"/>
    <property type="evidence" value="ECO:0007669"/>
    <property type="project" value="InterPro"/>
</dbReference>
<dbReference type="PROSITE" id="PS50943">
    <property type="entry name" value="HTH_CROC1"/>
    <property type="match status" value="1"/>
</dbReference>
<dbReference type="InterPro" id="IPR039418">
    <property type="entry name" value="LexA-like"/>
</dbReference>
<accession>A0A378KL10</accession>
<reference evidence="2 3" key="1">
    <citation type="submission" date="2018-06" db="EMBL/GenBank/DDBJ databases">
        <authorList>
            <consortium name="Pathogen Informatics"/>
            <person name="Doyle S."/>
        </authorList>
    </citation>
    <scope>NUCLEOTIDE SEQUENCE [LARGE SCALE GENOMIC DNA]</scope>
    <source>
        <strain evidence="2 3">NCTC13292</strain>
    </source>
</reference>
<sequence length="221" mass="25491">MKKAKLNRVESEAQLIAHNLRALMKLRGVTEAEIARSLNTSVMTVRRVISGETEDPRISTLKQIADYFGVSIDYLMEENNQLPIKVMEKNIPTFVPILDWNKVGAMNSISEMDFSNWEDWYPCFNRQINRECFALESRPSMQSRFPIGTLFIVNPSESPIDGDLVLIKIKNTNEVFLREVVIEYPKWILQPIISDSDIIFYDDQIHTIVGVIILTVFHARK</sequence>
<evidence type="ECO:0000313" key="2">
    <source>
        <dbReference type="EMBL" id="STX84893.1"/>
    </source>
</evidence>
<dbReference type="Proteomes" id="UP000254677">
    <property type="component" value="Unassembled WGS sequence"/>
</dbReference>
<protein>
    <submittedName>
        <fullName evidence="2">Peptidase, S24 family</fullName>
    </submittedName>
</protein>
<proteinExistence type="predicted"/>
<organism evidence="2 3">
    <name type="scientific">Legionella donaldsonii</name>
    <dbReference type="NCBI Taxonomy" id="45060"/>
    <lineage>
        <taxon>Bacteria</taxon>
        <taxon>Pseudomonadati</taxon>
        <taxon>Pseudomonadota</taxon>
        <taxon>Gammaproteobacteria</taxon>
        <taxon>Legionellales</taxon>
        <taxon>Legionellaceae</taxon>
        <taxon>Legionella</taxon>
    </lineage>
</organism>
<dbReference type="InterPro" id="IPR015927">
    <property type="entry name" value="Peptidase_S24_S26A/B/C"/>
</dbReference>
<dbReference type="SUPFAM" id="SSF51306">
    <property type="entry name" value="LexA/Signal peptidase"/>
    <property type="match status" value="1"/>
</dbReference>
<dbReference type="InterPro" id="IPR001387">
    <property type="entry name" value="Cro/C1-type_HTH"/>
</dbReference>
<dbReference type="CDD" id="cd00093">
    <property type="entry name" value="HTH_XRE"/>
    <property type="match status" value="1"/>
</dbReference>
<dbReference type="CDD" id="cd06529">
    <property type="entry name" value="S24_LexA-like"/>
    <property type="match status" value="1"/>
</dbReference>
<dbReference type="Gene3D" id="1.10.260.40">
    <property type="entry name" value="lambda repressor-like DNA-binding domains"/>
    <property type="match status" value="1"/>
</dbReference>
<dbReference type="OrthoDB" id="9021722at2"/>
<evidence type="ECO:0000259" key="1">
    <source>
        <dbReference type="PROSITE" id="PS50943"/>
    </source>
</evidence>
<dbReference type="InterPro" id="IPR010982">
    <property type="entry name" value="Lambda_DNA-bd_dom_sf"/>
</dbReference>
<dbReference type="AlphaFoldDB" id="A0A378KL10"/>
<dbReference type="SMART" id="SM00530">
    <property type="entry name" value="HTH_XRE"/>
    <property type="match status" value="1"/>
</dbReference>
<gene>
    <name evidence="2" type="ORF">NCTC13292_03245</name>
</gene>
<dbReference type="SUPFAM" id="SSF47413">
    <property type="entry name" value="lambda repressor-like DNA-binding domains"/>
    <property type="match status" value="1"/>
</dbReference>
<dbReference type="InterPro" id="IPR036286">
    <property type="entry name" value="LexA/Signal_pep-like_sf"/>
</dbReference>